<feature type="compositionally biased region" description="Basic and acidic residues" evidence="1">
    <location>
        <begin position="305"/>
        <end position="316"/>
    </location>
</feature>
<accession>A0A2P5BV20</accession>
<dbReference type="Pfam" id="PF04195">
    <property type="entry name" value="Transposase_28"/>
    <property type="match status" value="1"/>
</dbReference>
<gene>
    <name evidence="3" type="ORF">PanWU01x14_207430</name>
</gene>
<dbReference type="PANTHER" id="PTHR31099">
    <property type="entry name" value="OS06G0165300 PROTEIN"/>
    <property type="match status" value="1"/>
</dbReference>
<dbReference type="Proteomes" id="UP000237105">
    <property type="component" value="Unassembled WGS sequence"/>
</dbReference>
<evidence type="ECO:0000313" key="3">
    <source>
        <dbReference type="EMBL" id="PON52633.1"/>
    </source>
</evidence>
<evidence type="ECO:0000313" key="4">
    <source>
        <dbReference type="Proteomes" id="UP000237105"/>
    </source>
</evidence>
<evidence type="ECO:0000259" key="2">
    <source>
        <dbReference type="Pfam" id="PF04195"/>
    </source>
</evidence>
<comment type="caution">
    <text evidence="3">The sequence shown here is derived from an EMBL/GenBank/DDBJ whole genome shotgun (WGS) entry which is preliminary data.</text>
</comment>
<dbReference type="AlphaFoldDB" id="A0A2P5BV20"/>
<evidence type="ECO:0000256" key="1">
    <source>
        <dbReference type="SAM" id="MobiDB-lite"/>
    </source>
</evidence>
<feature type="compositionally biased region" description="Basic residues" evidence="1">
    <location>
        <begin position="286"/>
        <end position="304"/>
    </location>
</feature>
<dbReference type="EMBL" id="JXTB01000216">
    <property type="protein sequence ID" value="PON52633.1"/>
    <property type="molecule type" value="Genomic_DNA"/>
</dbReference>
<keyword evidence="4" id="KW-1185">Reference proteome</keyword>
<proteinExistence type="predicted"/>
<organism evidence="3 4">
    <name type="scientific">Parasponia andersonii</name>
    <name type="common">Sponia andersonii</name>
    <dbReference type="NCBI Taxonomy" id="3476"/>
    <lineage>
        <taxon>Eukaryota</taxon>
        <taxon>Viridiplantae</taxon>
        <taxon>Streptophyta</taxon>
        <taxon>Embryophyta</taxon>
        <taxon>Tracheophyta</taxon>
        <taxon>Spermatophyta</taxon>
        <taxon>Magnoliopsida</taxon>
        <taxon>eudicotyledons</taxon>
        <taxon>Gunneridae</taxon>
        <taxon>Pentapetalae</taxon>
        <taxon>rosids</taxon>
        <taxon>fabids</taxon>
        <taxon>Rosales</taxon>
        <taxon>Cannabaceae</taxon>
        <taxon>Parasponia</taxon>
    </lineage>
</organism>
<dbReference type="InterPro" id="IPR007321">
    <property type="entry name" value="Transposase_28"/>
</dbReference>
<feature type="region of interest" description="Disordered" evidence="1">
    <location>
        <begin position="285"/>
        <end position="316"/>
    </location>
</feature>
<feature type="domain" description="Transposase (putative) gypsy type" evidence="2">
    <location>
        <begin position="18"/>
        <end position="82"/>
    </location>
</feature>
<dbReference type="OrthoDB" id="1750920at2759"/>
<name>A0A2P5BV20_PARAD</name>
<feature type="region of interest" description="Disordered" evidence="1">
    <location>
        <begin position="184"/>
        <end position="244"/>
    </location>
</feature>
<protein>
    <recommendedName>
        <fullName evidence="2">Transposase (putative) gypsy type domain-containing protein</fullName>
    </recommendedName>
</protein>
<reference evidence="4" key="1">
    <citation type="submission" date="2016-06" db="EMBL/GenBank/DDBJ databases">
        <title>Parallel loss of symbiosis genes in relatives of nitrogen-fixing non-legume Parasponia.</title>
        <authorList>
            <person name="Van Velzen R."/>
            <person name="Holmer R."/>
            <person name="Bu F."/>
            <person name="Rutten L."/>
            <person name="Van Zeijl A."/>
            <person name="Liu W."/>
            <person name="Santuari L."/>
            <person name="Cao Q."/>
            <person name="Sharma T."/>
            <person name="Shen D."/>
            <person name="Roswanjaya Y."/>
            <person name="Wardhani T."/>
            <person name="Kalhor M.S."/>
            <person name="Jansen J."/>
            <person name="Van den Hoogen J."/>
            <person name="Gungor B."/>
            <person name="Hartog M."/>
            <person name="Hontelez J."/>
            <person name="Verver J."/>
            <person name="Yang W.-C."/>
            <person name="Schijlen E."/>
            <person name="Repin R."/>
            <person name="Schilthuizen M."/>
            <person name="Schranz E."/>
            <person name="Heidstra R."/>
            <person name="Miyata K."/>
            <person name="Fedorova E."/>
            <person name="Kohlen W."/>
            <person name="Bisseling T."/>
            <person name="Smit S."/>
            <person name="Geurts R."/>
        </authorList>
    </citation>
    <scope>NUCLEOTIDE SEQUENCE [LARGE SCALE GENOMIC DNA]</scope>
    <source>
        <strain evidence="4">cv. WU1-14</strain>
    </source>
</reference>
<sequence length="316" mass="36040">MEFNRPHTPPRGLASFSEAVLKCGVHLPLHPYIQSVIDYYGVVPFQLTPNTYRYIVGLYILYHKLGLETPSPEEFAWFYQVKSNPSDFGFFYASKWSNQAIKTIYGVRNNMGKWKNPFFHFEYAANGFFQNPDNRDRPGLSSDQLARVYAVNELPVEEFNWKVLGTTKNLVACGLIPKGAAFPDPPVVSSRPASSKRKPKKSDVGASSSRIRKRKAPTTPPRSKPSSPETESPPAPRPTPQEEGNRTFTLTFYILFPRLLTQSVVQRWSLEVVCELLHLLSGQWQRPKHPRVCRRQKGRRRSTALKREKSSSRTSP</sequence>
<dbReference type="PANTHER" id="PTHR31099:SF28">
    <property type="entry name" value="F5J5.12"/>
    <property type="match status" value="1"/>
</dbReference>